<dbReference type="Proteomes" id="UP001064390">
    <property type="component" value="Chromosome"/>
</dbReference>
<name>A0ABY6C4P4_9ACTN</name>
<evidence type="ECO:0000313" key="1">
    <source>
        <dbReference type="EMBL" id="UXI82795.1"/>
    </source>
</evidence>
<organism evidence="1 2">
    <name type="scientific">Streptomyces vinaceusdrappus</name>
    <dbReference type="NCBI Taxonomy" id="67376"/>
    <lineage>
        <taxon>Bacteria</taxon>
        <taxon>Bacillati</taxon>
        <taxon>Actinomycetota</taxon>
        <taxon>Actinomycetes</taxon>
        <taxon>Kitasatosporales</taxon>
        <taxon>Streptomycetaceae</taxon>
        <taxon>Streptomyces</taxon>
        <taxon>Streptomyces rochei group</taxon>
    </lineage>
</organism>
<dbReference type="EMBL" id="CP104697">
    <property type="protein sequence ID" value="UXI82795.1"/>
    <property type="molecule type" value="Genomic_DNA"/>
</dbReference>
<accession>A0ABY6C4P4</accession>
<sequence length="287" mass="31094">MSKELIISPRSERVREELADAGAWSSYAAALRQVLGAVIAKSGVDFLEVGELLVNEPLSGRHLGLRNGAEVQFPQAIDLVEGMAAGRGPYCQLSIPGRLQIESGWDGAIHLYTTRAVAADLARIHCQEAILQWGDAAPESTAISNPVGAVADEIFWETVAKVSERFTLLCERWAYGASGCRWFRVSRENVAEVARLMRPRSLVCVTSDPALQPRPELLEDNFTAFVAPLLPGELPYRAYPGGAETLSEVTGEGFSLMLADRLMGDWCAVVPDSDGVNRAQWESPGGP</sequence>
<proteinExistence type="predicted"/>
<keyword evidence="2" id="KW-1185">Reference proteome</keyword>
<dbReference type="RefSeq" id="WP_125773939.1">
    <property type="nucleotide sequence ID" value="NZ_CP104697.1"/>
</dbReference>
<reference evidence="1" key="1">
    <citation type="submission" date="2022-09" db="EMBL/GenBank/DDBJ databases">
        <title>Streptomyces vinaceusdrappus strain AC-40.</title>
        <authorList>
            <person name="Sedeek A.M."/>
            <person name="Salah I."/>
            <person name="Kamel H.L."/>
            <person name="Soltan M.A."/>
            <person name="Elsayed T.R."/>
        </authorList>
    </citation>
    <scope>NUCLEOTIDE SEQUENCE</scope>
    <source>
        <strain evidence="1">AC-40</strain>
    </source>
</reference>
<evidence type="ECO:0000313" key="2">
    <source>
        <dbReference type="Proteomes" id="UP001064390"/>
    </source>
</evidence>
<gene>
    <name evidence="1" type="ORF">N6Q81_34430</name>
</gene>
<protein>
    <submittedName>
        <fullName evidence="1">Uncharacterized protein</fullName>
    </submittedName>
</protein>